<evidence type="ECO:0000313" key="1">
    <source>
        <dbReference type="EMBL" id="EEC01465.1"/>
    </source>
</evidence>
<dbReference type="EMBL" id="ABJB010821375">
    <property type="status" value="NOT_ANNOTATED_CDS"/>
    <property type="molecule type" value="Genomic_DNA"/>
</dbReference>
<organism>
    <name type="scientific">Ixodes scapularis</name>
    <name type="common">Black-legged tick</name>
    <name type="synonym">Deer tick</name>
    <dbReference type="NCBI Taxonomy" id="6945"/>
    <lineage>
        <taxon>Eukaryota</taxon>
        <taxon>Metazoa</taxon>
        <taxon>Ecdysozoa</taxon>
        <taxon>Arthropoda</taxon>
        <taxon>Chelicerata</taxon>
        <taxon>Arachnida</taxon>
        <taxon>Acari</taxon>
        <taxon>Parasitiformes</taxon>
        <taxon>Ixodida</taxon>
        <taxon>Ixodoidea</taxon>
        <taxon>Ixodidae</taxon>
        <taxon>Ixodinae</taxon>
        <taxon>Ixodes</taxon>
    </lineage>
</organism>
<dbReference type="AlphaFoldDB" id="B7P4E3"/>
<accession>B7P4E3</accession>
<dbReference type="EMBL" id="DS635313">
    <property type="protein sequence ID" value="EEC01465.1"/>
    <property type="molecule type" value="Genomic_DNA"/>
</dbReference>
<dbReference type="HOGENOM" id="CLU_2852153_0_0_1"/>
<proteinExistence type="predicted"/>
<dbReference type="EnsemblMetazoa" id="ISCW015806-RA">
    <property type="protein sequence ID" value="ISCW015806-PA"/>
    <property type="gene ID" value="ISCW015806"/>
</dbReference>
<evidence type="ECO:0000313" key="3">
    <source>
        <dbReference type="Proteomes" id="UP000001555"/>
    </source>
</evidence>
<dbReference type="VEuPathDB" id="VectorBase:ISCW015806"/>
<name>B7P4E3_IXOSC</name>
<dbReference type="PaxDb" id="6945-B7P4E3"/>
<gene>
    <name evidence="1" type="ORF">IscW_ISCW015806</name>
</gene>
<dbReference type="InParanoid" id="B7P4E3"/>
<dbReference type="Proteomes" id="UP000001555">
    <property type="component" value="Unassembled WGS sequence"/>
</dbReference>
<dbReference type="VEuPathDB" id="VectorBase:ISCI015806"/>
<reference evidence="2" key="2">
    <citation type="submission" date="2020-05" db="UniProtKB">
        <authorList>
            <consortium name="EnsemblMetazoa"/>
        </authorList>
    </citation>
    <scope>IDENTIFICATION</scope>
    <source>
        <strain evidence="2">wikel</strain>
    </source>
</reference>
<reference evidence="1 3" key="1">
    <citation type="submission" date="2008-03" db="EMBL/GenBank/DDBJ databases">
        <title>Annotation of Ixodes scapularis.</title>
        <authorList>
            <consortium name="Ixodes scapularis Genome Project Consortium"/>
            <person name="Caler E."/>
            <person name="Hannick L.I."/>
            <person name="Bidwell S."/>
            <person name="Joardar V."/>
            <person name="Thiagarajan M."/>
            <person name="Amedeo P."/>
            <person name="Galinsky K.J."/>
            <person name="Schobel S."/>
            <person name="Inman J."/>
            <person name="Hostetler J."/>
            <person name="Miller J."/>
            <person name="Hammond M."/>
            <person name="Megy K."/>
            <person name="Lawson D."/>
            <person name="Kodira C."/>
            <person name="Sutton G."/>
            <person name="Meyer J."/>
            <person name="Hill C.A."/>
            <person name="Birren B."/>
            <person name="Nene V."/>
            <person name="Collins F."/>
            <person name="Alarcon-Chaidez F."/>
            <person name="Wikel S."/>
            <person name="Strausberg R."/>
        </authorList>
    </citation>
    <scope>NUCLEOTIDE SEQUENCE [LARGE SCALE GENOMIC DNA]</scope>
    <source>
        <strain evidence="3">Wikel</strain>
        <strain evidence="1">Wikel colony</strain>
    </source>
</reference>
<sequence>MVLQIRAEFDRTYNHGQSKAWLAPDERGTDCFQRSNTSSSRVFDECRQLLWWRPVRKLGCDYFSP</sequence>
<protein>
    <submittedName>
        <fullName evidence="1 2">Uncharacterized protein</fullName>
    </submittedName>
</protein>
<keyword evidence="3" id="KW-1185">Reference proteome</keyword>
<evidence type="ECO:0000313" key="2">
    <source>
        <dbReference type="EnsemblMetazoa" id="ISCW015806-PA"/>
    </source>
</evidence>